<name>A0A1E7JQ67_9ACTN</name>
<keyword evidence="3" id="KW-1185">Reference proteome</keyword>
<evidence type="ECO:0000313" key="3">
    <source>
        <dbReference type="Proteomes" id="UP000176087"/>
    </source>
</evidence>
<accession>A0A1E7JQ67</accession>
<feature type="transmembrane region" description="Helical" evidence="1">
    <location>
        <begin position="6"/>
        <end position="26"/>
    </location>
</feature>
<gene>
    <name evidence="2" type="ORF">AN215_13045</name>
</gene>
<reference evidence="2 3" key="1">
    <citation type="journal article" date="2016" name="Front. Microbiol.">
        <title>Comparative Genomics Analysis of Streptomyces Species Reveals Their Adaptation to the Marine Environment and Their Diversity at the Genomic Level.</title>
        <authorList>
            <person name="Tian X."/>
            <person name="Zhang Z."/>
            <person name="Yang T."/>
            <person name="Chen M."/>
            <person name="Li J."/>
            <person name="Chen F."/>
            <person name="Yang J."/>
            <person name="Li W."/>
            <person name="Zhang B."/>
            <person name="Zhang Z."/>
            <person name="Wu J."/>
            <person name="Zhang C."/>
            <person name="Long L."/>
            <person name="Xiao J."/>
        </authorList>
    </citation>
    <scope>NUCLEOTIDE SEQUENCE [LARGE SCALE GENOMIC DNA]</scope>
    <source>
        <strain evidence="2 3">SCSIO 10390</strain>
    </source>
</reference>
<protein>
    <submittedName>
        <fullName evidence="2">Uncharacterized protein</fullName>
    </submittedName>
</protein>
<feature type="transmembrane region" description="Helical" evidence="1">
    <location>
        <begin position="116"/>
        <end position="133"/>
    </location>
</feature>
<keyword evidence="1" id="KW-1133">Transmembrane helix</keyword>
<proteinExistence type="predicted"/>
<comment type="caution">
    <text evidence="2">The sequence shown here is derived from an EMBL/GenBank/DDBJ whole genome shotgun (WGS) entry which is preliminary data.</text>
</comment>
<organism evidence="2 3">
    <name type="scientific">Streptomyces abyssalis</name>
    <dbReference type="NCBI Taxonomy" id="933944"/>
    <lineage>
        <taxon>Bacteria</taxon>
        <taxon>Bacillati</taxon>
        <taxon>Actinomycetota</taxon>
        <taxon>Actinomycetes</taxon>
        <taxon>Kitasatosporales</taxon>
        <taxon>Streptomycetaceae</taxon>
        <taxon>Streptomyces</taxon>
    </lineage>
</organism>
<evidence type="ECO:0000313" key="2">
    <source>
        <dbReference type="EMBL" id="OEU90396.1"/>
    </source>
</evidence>
<dbReference type="Proteomes" id="UP000176087">
    <property type="component" value="Unassembled WGS sequence"/>
</dbReference>
<sequence length="180" mass="20314">MPHTVLWRIPPAALIPVGLLLLWLAGHVRLPGRARRAAAGDASDQDAEAWLRRLDGLLRGRHKVSRADARRLAAEAREHLAAGGARPEEEFGDVEEYALRLVEEGAARRRTRESLNWTRTAALFVLLVISLVDRDWNDFGWWQWCTLAAALITGTWLARHYRDRWPSRKAVAARDENGGT</sequence>
<evidence type="ECO:0000256" key="1">
    <source>
        <dbReference type="SAM" id="Phobius"/>
    </source>
</evidence>
<dbReference type="AlphaFoldDB" id="A0A1E7JQ67"/>
<dbReference type="EMBL" id="LJGT01000038">
    <property type="protein sequence ID" value="OEU90396.1"/>
    <property type="molecule type" value="Genomic_DNA"/>
</dbReference>
<keyword evidence="1" id="KW-0472">Membrane</keyword>
<feature type="transmembrane region" description="Helical" evidence="1">
    <location>
        <begin position="139"/>
        <end position="158"/>
    </location>
</feature>
<keyword evidence="1" id="KW-0812">Transmembrane</keyword>